<evidence type="ECO:0000256" key="2">
    <source>
        <dbReference type="ARBA" id="ARBA00022829"/>
    </source>
</evidence>
<comment type="similarity">
    <text evidence="1">Belongs to the ParB family.</text>
</comment>
<reference evidence="4" key="1">
    <citation type="submission" date="2021-10" db="EMBL/GenBank/DDBJ databases">
        <title>Genome Sequence of The Candidatus Hydrogeosomobacter endosymbioticus, an Intracellular Bacterial Symbiont of the Anaerobic Ciliate GW7.</title>
        <authorList>
            <person name="Shiohama Y."/>
            <person name="Shinzato N."/>
        </authorList>
    </citation>
    <scope>NUCLEOTIDE SEQUENCE [LARGE SCALE GENOMIC DNA]</scope>
    <source>
        <strain evidence="4">200920</strain>
    </source>
</reference>
<feature type="domain" description="HTH cro/C1-type" evidence="3">
    <location>
        <begin position="139"/>
        <end position="168"/>
    </location>
</feature>
<evidence type="ECO:0000259" key="3">
    <source>
        <dbReference type="PROSITE" id="PS50943"/>
    </source>
</evidence>
<keyword evidence="5" id="KW-1185">Reference proteome</keyword>
<dbReference type="InterPro" id="IPR001387">
    <property type="entry name" value="Cro/C1-type_HTH"/>
</dbReference>
<accession>A0ABN6L2X6</accession>
<name>A0ABN6L2X6_9PROT</name>
<dbReference type="Gene3D" id="3.90.1530.30">
    <property type="match status" value="1"/>
</dbReference>
<dbReference type="InterPro" id="IPR041468">
    <property type="entry name" value="HTH_ParB/Spo0J"/>
</dbReference>
<dbReference type="CDD" id="cd16393">
    <property type="entry name" value="SPO0J_N"/>
    <property type="match status" value="1"/>
</dbReference>
<evidence type="ECO:0000256" key="1">
    <source>
        <dbReference type="ARBA" id="ARBA00006295"/>
    </source>
</evidence>
<proteinExistence type="inferred from homology"/>
<keyword evidence="2" id="KW-0159">Chromosome partition</keyword>
<dbReference type="CDD" id="cd00093">
    <property type="entry name" value="HTH_XRE"/>
    <property type="match status" value="1"/>
</dbReference>
<dbReference type="InterPro" id="IPR036086">
    <property type="entry name" value="ParB/Sulfiredoxin_sf"/>
</dbReference>
<dbReference type="Pfam" id="PF02195">
    <property type="entry name" value="ParB_N"/>
    <property type="match status" value="1"/>
</dbReference>
<organism evidence="4 5">
    <name type="scientific">Candidatus Hydrogenosomobacter endosymbioticus</name>
    <dbReference type="NCBI Taxonomy" id="2558174"/>
    <lineage>
        <taxon>Bacteria</taxon>
        <taxon>Pseudomonadati</taxon>
        <taxon>Pseudomonadota</taxon>
        <taxon>Alphaproteobacteria</taxon>
        <taxon>Holosporales</taxon>
        <taxon>Holosporaceae</taxon>
        <taxon>Candidatus Hydrogenosomobacter</taxon>
    </lineage>
</organism>
<dbReference type="SMART" id="SM00470">
    <property type="entry name" value="ParB"/>
    <property type="match status" value="1"/>
</dbReference>
<evidence type="ECO:0000313" key="5">
    <source>
        <dbReference type="Proteomes" id="UP001320209"/>
    </source>
</evidence>
<dbReference type="Proteomes" id="UP001320209">
    <property type="component" value="Chromosome"/>
</dbReference>
<sequence length="332" mass="37637">MSDQKHQGQRRALGRGLSALFNDEEEELLDSEKLMLVSADEIKANPNQPRSTFDEISLGELALSIKENGVLQPLLVRRVNGLFELIAGERRLRAAISIGIDKIPCRVIELDDKRSLEVAILENVQRDDLNAIEEALGYKRLIEEFNYTQEDLAQRIGKSRSYLTNILRLLSLPANIQLLIRDEKLSTGHAKVLVSANDPEKITDEILRNNWTVRQTEERLRSVREKRRKSNKNLAHTKISTENTRSVHSEKQDGVIRSEKAQLFNEQTINAGLWAESTGDEEEAQVCAEQLAKLTGLPVIIDIKKCRVTFIIKTADELDEFMRKLNSSIDSA</sequence>
<dbReference type="InterPro" id="IPR004437">
    <property type="entry name" value="ParB/RepB/Spo0J"/>
</dbReference>
<dbReference type="SUPFAM" id="SSF109709">
    <property type="entry name" value="KorB DNA-binding domain-like"/>
    <property type="match status" value="1"/>
</dbReference>
<dbReference type="SUPFAM" id="SSF110849">
    <property type="entry name" value="ParB/Sulfiredoxin"/>
    <property type="match status" value="1"/>
</dbReference>
<evidence type="ECO:0000313" key="4">
    <source>
        <dbReference type="EMBL" id="BDB96235.1"/>
    </source>
</evidence>
<dbReference type="InterPro" id="IPR003115">
    <property type="entry name" value="ParB_N"/>
</dbReference>
<dbReference type="Pfam" id="PF17762">
    <property type="entry name" value="HTH_ParB"/>
    <property type="match status" value="1"/>
</dbReference>
<dbReference type="EMBL" id="AP025225">
    <property type="protein sequence ID" value="BDB96235.1"/>
    <property type="molecule type" value="Genomic_DNA"/>
</dbReference>
<dbReference type="PROSITE" id="PS50943">
    <property type="entry name" value="HTH_CROC1"/>
    <property type="match status" value="1"/>
</dbReference>
<protein>
    <recommendedName>
        <fullName evidence="3">HTH cro/C1-type domain-containing protein</fullName>
    </recommendedName>
</protein>
<dbReference type="PANTHER" id="PTHR33375:SF1">
    <property type="entry name" value="CHROMOSOME-PARTITIONING PROTEIN PARB-RELATED"/>
    <property type="match status" value="1"/>
</dbReference>
<dbReference type="RefSeq" id="WP_236864426.1">
    <property type="nucleotide sequence ID" value="NZ_AP025225.1"/>
</dbReference>
<dbReference type="Gene3D" id="1.10.10.2830">
    <property type="match status" value="1"/>
</dbReference>
<dbReference type="PANTHER" id="PTHR33375">
    <property type="entry name" value="CHROMOSOME-PARTITIONING PROTEIN PARB-RELATED"/>
    <property type="match status" value="1"/>
</dbReference>
<dbReference type="NCBIfam" id="TIGR00180">
    <property type="entry name" value="parB_part"/>
    <property type="match status" value="1"/>
</dbReference>
<gene>
    <name evidence="4" type="ORF">HYD_3680</name>
</gene>
<dbReference type="InterPro" id="IPR050336">
    <property type="entry name" value="Chromosome_partition/occlusion"/>
</dbReference>